<reference evidence="5 6" key="1">
    <citation type="submission" date="2019-10" db="EMBL/GenBank/DDBJ databases">
        <authorList>
            <person name="Palmer J.M."/>
        </authorList>
    </citation>
    <scope>NUCLEOTIDE SEQUENCE [LARGE SCALE GENOMIC DNA]</scope>
    <source>
        <strain evidence="5 6">TWF730</strain>
    </source>
</reference>
<dbReference type="PANTHER" id="PTHR10039">
    <property type="entry name" value="AMELOGENIN"/>
    <property type="match status" value="1"/>
</dbReference>
<dbReference type="AlphaFoldDB" id="A0AAV9VJH3"/>
<proteinExistence type="predicted"/>
<sequence>MALELAAAIAGLIALADVAVVKASKYRSLYKNGISESQGLIKELINLQGALYSLEKAVKFLNSLWDTGYRSVKESKKLNSLIYIKDCQDCILELGKILDKIGPEDVSTWEKVKASLKWPLSASETREFAQRVQRLKSTISLGLEADSLEALCRILSTQKRVQEGLQRVEREQIRIAKERAKKTLDLETRTKLDEISAYKCQKHAQMVDSRHPGTAIWFRDCEEYKNWLREPNSALWFDGIPGAGKSVLTSAVIEDLQLLQSDTIGLAYFYIEYSSQESQDFRTVTASLLRQLIEPLLSRCPSNGQRDILDNLHNQYHRNVNFDPQTTLGSFKMVSEKYSTTMLVIDGLDECDKTDDRRKLLQFLSEFGKSPLGSIKVIVTSRTIHDIQNSLVNFANISIAATSTDVKLFVASELEQRLRSEVEFYSIRLQDPGLKAEIISALVDKSNGMFQWVRAQLDTLSRISGDNNKRAALQDLPRDLPETYRRIMKRVDKANHPLVRTAVLWIHSQDNTNVQFRDIDELIDFTGLYIKDHSIGKKDVLSNCGGLIKLLPSGEVHLSHFSVWEFLTSTDEKKNNEWYYTSVESAEEFEDGLKGMFFNHLEVFLWDAEGIVSCNLPHNTSHTRLKPASREKILNFLLHMNGEEDSFLERLLNNIDSGESSESRTTLVLNIFGMVRRKLDELLPSFSMTKSSIEDIAGLELFIACFLRPYNPQCIRTLVEDRGCDTGRRVMGGLTAAHILVTRLLLVGSESAEMHYRQLDNFAETWGVIVTPETADYQLLFLLDELYRHPGIDIFNFRMKEALDWNTRNFRDWASSRITAPGGGPDWFHKHTCQQLRKLFQPDSGVMPAWSTRAFKGFVNDYDGFTGPQYLPNTILSIWEALIFCRDLFPAHGLSEFRQWFEIVLQGHGFAGLLSELQRDSKETKTVTSPYDICNLLVDTKELTLLHTLLRRGIGHILTYSEVLALLDKLLVSDIPTNNQKTKTGLETERELPQLPEMDYFKAVFSLIRHCKKISVLSNPNLWQATYIAFYQFLQRYISPYNKWIRLYREKEEEEEEEEEEGGGMEKYWGGNRVSDSDAENALQRVSYFITRMVEIKNSDDISAFVATLSVLSDLQLDDFLDLVGVDWESHRSQAGKDRRDWLSEGRLIRLHPFFPCLKRFTKEYRSIKSGKNASINLGKPQTQPDIGPAVRPDTDLETEVLEVRGRGNIAPRDSP</sequence>
<evidence type="ECO:0000259" key="4">
    <source>
        <dbReference type="Pfam" id="PF24883"/>
    </source>
</evidence>
<feature type="chain" id="PRO_5043384640" description="Nephrocystin 3-like N-terminal domain-containing protein" evidence="3">
    <location>
        <begin position="24"/>
        <end position="1216"/>
    </location>
</feature>
<dbReference type="PANTHER" id="PTHR10039:SF16">
    <property type="entry name" value="GPI INOSITOL-DEACYLASE"/>
    <property type="match status" value="1"/>
</dbReference>
<dbReference type="InterPro" id="IPR027417">
    <property type="entry name" value="P-loop_NTPase"/>
</dbReference>
<organism evidence="5 6">
    <name type="scientific">Orbilia blumenaviensis</name>
    <dbReference type="NCBI Taxonomy" id="1796055"/>
    <lineage>
        <taxon>Eukaryota</taxon>
        <taxon>Fungi</taxon>
        <taxon>Dikarya</taxon>
        <taxon>Ascomycota</taxon>
        <taxon>Pezizomycotina</taxon>
        <taxon>Orbiliomycetes</taxon>
        <taxon>Orbiliales</taxon>
        <taxon>Orbiliaceae</taxon>
        <taxon>Orbilia</taxon>
    </lineage>
</organism>
<keyword evidence="3" id="KW-0732">Signal</keyword>
<dbReference type="Proteomes" id="UP001373714">
    <property type="component" value="Unassembled WGS sequence"/>
</dbReference>
<evidence type="ECO:0000313" key="6">
    <source>
        <dbReference type="Proteomes" id="UP001373714"/>
    </source>
</evidence>
<accession>A0AAV9VJH3</accession>
<gene>
    <name evidence="5" type="ORF">TWF730_005020</name>
</gene>
<evidence type="ECO:0000256" key="2">
    <source>
        <dbReference type="SAM" id="MobiDB-lite"/>
    </source>
</evidence>
<dbReference type="SUPFAM" id="SSF52540">
    <property type="entry name" value="P-loop containing nucleoside triphosphate hydrolases"/>
    <property type="match status" value="1"/>
</dbReference>
<keyword evidence="6" id="KW-1185">Reference proteome</keyword>
<keyword evidence="1" id="KW-0677">Repeat</keyword>
<feature type="region of interest" description="Disordered" evidence="2">
    <location>
        <begin position="1175"/>
        <end position="1194"/>
    </location>
</feature>
<dbReference type="Pfam" id="PF24883">
    <property type="entry name" value="NPHP3_N"/>
    <property type="match status" value="1"/>
</dbReference>
<evidence type="ECO:0000256" key="1">
    <source>
        <dbReference type="ARBA" id="ARBA00022737"/>
    </source>
</evidence>
<evidence type="ECO:0000313" key="5">
    <source>
        <dbReference type="EMBL" id="KAK6361284.1"/>
    </source>
</evidence>
<comment type="caution">
    <text evidence="5">The sequence shown here is derived from an EMBL/GenBank/DDBJ whole genome shotgun (WGS) entry which is preliminary data.</text>
</comment>
<name>A0AAV9VJH3_9PEZI</name>
<feature type="signal peptide" evidence="3">
    <location>
        <begin position="1"/>
        <end position="23"/>
    </location>
</feature>
<protein>
    <recommendedName>
        <fullName evidence="4">Nephrocystin 3-like N-terminal domain-containing protein</fullName>
    </recommendedName>
</protein>
<feature type="domain" description="Nephrocystin 3-like N-terminal" evidence="4">
    <location>
        <begin position="213"/>
        <end position="382"/>
    </location>
</feature>
<feature type="compositionally biased region" description="Polar residues" evidence="2">
    <location>
        <begin position="1175"/>
        <end position="1185"/>
    </location>
</feature>
<evidence type="ECO:0000256" key="3">
    <source>
        <dbReference type="SAM" id="SignalP"/>
    </source>
</evidence>
<dbReference type="Gene3D" id="3.40.50.300">
    <property type="entry name" value="P-loop containing nucleotide triphosphate hydrolases"/>
    <property type="match status" value="1"/>
</dbReference>
<dbReference type="EMBL" id="JAVHNS010000002">
    <property type="protein sequence ID" value="KAK6361284.1"/>
    <property type="molecule type" value="Genomic_DNA"/>
</dbReference>
<dbReference type="InterPro" id="IPR056884">
    <property type="entry name" value="NPHP3-like_N"/>
</dbReference>